<protein>
    <submittedName>
        <fullName evidence="7">FK506 suppressor Sfk1 like protein</fullName>
    </submittedName>
</protein>
<dbReference type="OrthoDB" id="10032492at2759"/>
<dbReference type="STRING" id="1047168.A0A0F4GMV5"/>
<reference evidence="7 8" key="1">
    <citation type="submission" date="2015-03" db="EMBL/GenBank/DDBJ databases">
        <title>RNA-seq based gene annotation and comparative genomics of four Zymoseptoria species reveal species-specific pathogenicity related genes and transposable element activity.</title>
        <authorList>
            <person name="Grandaubert J."/>
            <person name="Bhattacharyya A."/>
            <person name="Stukenbrock E.H."/>
        </authorList>
    </citation>
    <scope>NUCLEOTIDE SEQUENCE [LARGE SCALE GENOMIC DNA]</scope>
    <source>
        <strain evidence="7 8">Zb18110</strain>
    </source>
</reference>
<evidence type="ECO:0000256" key="4">
    <source>
        <dbReference type="ARBA" id="ARBA00023136"/>
    </source>
</evidence>
<feature type="transmembrane region" description="Helical" evidence="5">
    <location>
        <begin position="60"/>
        <end position="77"/>
    </location>
</feature>
<feature type="transmembrane region" description="Helical" evidence="5">
    <location>
        <begin position="7"/>
        <end position="30"/>
    </location>
</feature>
<dbReference type="AlphaFoldDB" id="A0A0F4GMV5"/>
<dbReference type="GO" id="GO:0012505">
    <property type="term" value="C:endomembrane system"/>
    <property type="evidence" value="ECO:0007669"/>
    <property type="project" value="UniProtKB-SubCell"/>
</dbReference>
<evidence type="ECO:0000259" key="6">
    <source>
        <dbReference type="Pfam" id="PF10277"/>
    </source>
</evidence>
<evidence type="ECO:0000313" key="8">
    <source>
        <dbReference type="Proteomes" id="UP000033647"/>
    </source>
</evidence>
<gene>
    <name evidence="7" type="ORF">TI39_contig483g00003</name>
</gene>
<comment type="subcellular location">
    <subcellularLocation>
        <location evidence="1">Endomembrane system</location>
        <topology evidence="1">Multi-pass membrane protein</topology>
    </subcellularLocation>
</comment>
<feature type="transmembrane region" description="Helical" evidence="5">
    <location>
        <begin position="199"/>
        <end position="221"/>
    </location>
</feature>
<keyword evidence="4 5" id="KW-0472">Membrane</keyword>
<sequence length="286" mass="32121">MFGISYWFLPIFAGCTWLGTLLAMLGRWIAIGSPHYTTMNDTQHIAYISDIGATSWGKPLFIAGSAVTVVVFNLAFLTERWLRHKGRLAKNYNWTEKILNICALIAAVAGACGLILLTIFDTKRYPNIHVAMLCLFIGGYIVSAIFICAEYQRLGIHYRQYSILAASFWIKLAFIFIEVALVIAFGIMSNQSRWNRAAVLEWTISLVYIFYVWSFFIDFLPAVKTKDPEDRYVHPKVLAEHDVNRTSTEQAGNLMGGPVYTSGGVGGTGESYQMRENGLRPVAQNF</sequence>
<feature type="transmembrane region" description="Helical" evidence="5">
    <location>
        <begin position="98"/>
        <end position="120"/>
    </location>
</feature>
<dbReference type="PANTHER" id="PTHR21324:SF2">
    <property type="entry name" value="EG:22E5.9 PROTEIN"/>
    <property type="match status" value="1"/>
</dbReference>
<comment type="caution">
    <text evidence="7">The sequence shown here is derived from an EMBL/GenBank/DDBJ whole genome shotgun (WGS) entry which is preliminary data.</text>
</comment>
<feature type="domain" description="CWH43-like N-terminal" evidence="6">
    <location>
        <begin position="6"/>
        <end position="220"/>
    </location>
</feature>
<dbReference type="Proteomes" id="UP000033647">
    <property type="component" value="Unassembled WGS sequence"/>
</dbReference>
<name>A0A0F4GMV5_9PEZI</name>
<evidence type="ECO:0000256" key="5">
    <source>
        <dbReference type="SAM" id="Phobius"/>
    </source>
</evidence>
<dbReference type="InterPro" id="IPR019402">
    <property type="entry name" value="CWH43_N"/>
</dbReference>
<evidence type="ECO:0000256" key="1">
    <source>
        <dbReference type="ARBA" id="ARBA00004127"/>
    </source>
</evidence>
<evidence type="ECO:0000256" key="3">
    <source>
        <dbReference type="ARBA" id="ARBA00022989"/>
    </source>
</evidence>
<dbReference type="GO" id="GO:0005886">
    <property type="term" value="C:plasma membrane"/>
    <property type="evidence" value="ECO:0007669"/>
    <property type="project" value="TreeGrafter"/>
</dbReference>
<dbReference type="Pfam" id="PF10277">
    <property type="entry name" value="Frag1"/>
    <property type="match status" value="1"/>
</dbReference>
<keyword evidence="2 5" id="KW-0812">Transmembrane</keyword>
<keyword evidence="8" id="KW-1185">Reference proteome</keyword>
<dbReference type="PANTHER" id="PTHR21324">
    <property type="entry name" value="FASTING-INDUCIBLE INTEGRAL MEMBRANE PROTEIN TM6P1-RELATED"/>
    <property type="match status" value="1"/>
</dbReference>
<organism evidence="7 8">
    <name type="scientific">Zymoseptoria brevis</name>
    <dbReference type="NCBI Taxonomy" id="1047168"/>
    <lineage>
        <taxon>Eukaryota</taxon>
        <taxon>Fungi</taxon>
        <taxon>Dikarya</taxon>
        <taxon>Ascomycota</taxon>
        <taxon>Pezizomycotina</taxon>
        <taxon>Dothideomycetes</taxon>
        <taxon>Dothideomycetidae</taxon>
        <taxon>Mycosphaerellales</taxon>
        <taxon>Mycosphaerellaceae</taxon>
        <taxon>Zymoseptoria</taxon>
    </lineage>
</organism>
<dbReference type="EMBL" id="LAFY01000475">
    <property type="protein sequence ID" value="KJX97505.1"/>
    <property type="molecule type" value="Genomic_DNA"/>
</dbReference>
<dbReference type="InterPro" id="IPR050911">
    <property type="entry name" value="DRAM/TMEM150_Autophagy_Mod"/>
</dbReference>
<feature type="transmembrane region" description="Helical" evidence="5">
    <location>
        <begin position="126"/>
        <end position="149"/>
    </location>
</feature>
<keyword evidence="3 5" id="KW-1133">Transmembrane helix</keyword>
<accession>A0A0F4GMV5</accession>
<proteinExistence type="predicted"/>
<feature type="transmembrane region" description="Helical" evidence="5">
    <location>
        <begin position="161"/>
        <end position="187"/>
    </location>
</feature>
<evidence type="ECO:0000313" key="7">
    <source>
        <dbReference type="EMBL" id="KJX97505.1"/>
    </source>
</evidence>
<evidence type="ECO:0000256" key="2">
    <source>
        <dbReference type="ARBA" id="ARBA00022692"/>
    </source>
</evidence>